<dbReference type="GO" id="GO:0098552">
    <property type="term" value="C:side of membrane"/>
    <property type="evidence" value="ECO:0007669"/>
    <property type="project" value="UniProtKB-KW"/>
</dbReference>
<accession>A0AAV8Z012</accession>
<evidence type="ECO:0000256" key="9">
    <source>
        <dbReference type="SAM" id="Phobius"/>
    </source>
</evidence>
<evidence type="ECO:0000256" key="5">
    <source>
        <dbReference type="ARBA" id="ARBA00022989"/>
    </source>
</evidence>
<dbReference type="PANTHER" id="PTHR33562">
    <property type="entry name" value="ATILLA, ISOFORM B-RELATED-RELATED"/>
    <property type="match status" value="1"/>
</dbReference>
<dbReference type="InterPro" id="IPR031424">
    <property type="entry name" value="QVR-like"/>
</dbReference>
<keyword evidence="7" id="KW-0325">Glycoprotein</keyword>
<sequence length="159" mass="16858">MTDKAIVYLIGVIVISNAIVFTNGGPSKCYYCNTDADGTGCDTPIDTSVIRIQLCSDLSLVSGTNTSVQAENATNSVCQRLTYYQSGSLVTIRGCEKKEIYNTELCSYLATTVAGSVSNFNCETCETDLCNSSSATHISFACFSVLVTGVLTAFVKTSS</sequence>
<protein>
    <recommendedName>
        <fullName evidence="12">Protein sleepless</fullName>
    </recommendedName>
</protein>
<dbReference type="GO" id="GO:0030431">
    <property type="term" value="P:sleep"/>
    <property type="evidence" value="ECO:0007669"/>
    <property type="project" value="InterPro"/>
</dbReference>
<keyword evidence="11" id="KW-1185">Reference proteome</keyword>
<dbReference type="InterPro" id="IPR050975">
    <property type="entry name" value="Sleep_regulator"/>
</dbReference>
<evidence type="ECO:0000256" key="1">
    <source>
        <dbReference type="ARBA" id="ARBA00004589"/>
    </source>
</evidence>
<evidence type="ECO:0000256" key="7">
    <source>
        <dbReference type="ARBA" id="ARBA00023180"/>
    </source>
</evidence>
<evidence type="ECO:0000256" key="8">
    <source>
        <dbReference type="ARBA" id="ARBA00023288"/>
    </source>
</evidence>
<keyword evidence="2" id="KW-0336">GPI-anchor</keyword>
<proteinExistence type="predicted"/>
<gene>
    <name evidence="10" type="ORF">NQ318_020626</name>
</gene>
<dbReference type="Proteomes" id="UP001162162">
    <property type="component" value="Unassembled WGS sequence"/>
</dbReference>
<keyword evidence="3 9" id="KW-0812">Transmembrane</keyword>
<dbReference type="Pfam" id="PF17064">
    <property type="entry name" value="QVR"/>
    <property type="match status" value="1"/>
</dbReference>
<name>A0AAV8Z012_9CUCU</name>
<organism evidence="10 11">
    <name type="scientific">Aromia moschata</name>
    <dbReference type="NCBI Taxonomy" id="1265417"/>
    <lineage>
        <taxon>Eukaryota</taxon>
        <taxon>Metazoa</taxon>
        <taxon>Ecdysozoa</taxon>
        <taxon>Arthropoda</taxon>
        <taxon>Hexapoda</taxon>
        <taxon>Insecta</taxon>
        <taxon>Pterygota</taxon>
        <taxon>Neoptera</taxon>
        <taxon>Endopterygota</taxon>
        <taxon>Coleoptera</taxon>
        <taxon>Polyphaga</taxon>
        <taxon>Cucujiformia</taxon>
        <taxon>Chrysomeloidea</taxon>
        <taxon>Cerambycidae</taxon>
        <taxon>Cerambycinae</taxon>
        <taxon>Callichromatini</taxon>
        <taxon>Aromia</taxon>
    </lineage>
</organism>
<keyword evidence="6 9" id="KW-0472">Membrane</keyword>
<evidence type="ECO:0000256" key="4">
    <source>
        <dbReference type="ARBA" id="ARBA00022729"/>
    </source>
</evidence>
<evidence type="ECO:0000313" key="10">
    <source>
        <dbReference type="EMBL" id="KAJ8957585.1"/>
    </source>
</evidence>
<dbReference type="EMBL" id="JAPWTK010000022">
    <property type="protein sequence ID" value="KAJ8957585.1"/>
    <property type="molecule type" value="Genomic_DNA"/>
</dbReference>
<dbReference type="GO" id="GO:0032222">
    <property type="term" value="P:regulation of synaptic transmission, cholinergic"/>
    <property type="evidence" value="ECO:0007669"/>
    <property type="project" value="InterPro"/>
</dbReference>
<dbReference type="AlphaFoldDB" id="A0AAV8Z012"/>
<evidence type="ECO:0008006" key="12">
    <source>
        <dbReference type="Google" id="ProtNLM"/>
    </source>
</evidence>
<keyword evidence="4" id="KW-0732">Signal</keyword>
<reference evidence="10" key="1">
    <citation type="journal article" date="2023" name="Insect Mol. Biol.">
        <title>Genome sequencing provides insights into the evolution of gene families encoding plant cell wall-degrading enzymes in longhorned beetles.</title>
        <authorList>
            <person name="Shin N.R."/>
            <person name="Okamura Y."/>
            <person name="Kirsch R."/>
            <person name="Pauchet Y."/>
        </authorList>
    </citation>
    <scope>NUCLEOTIDE SEQUENCE</scope>
    <source>
        <strain evidence="10">AMC_N1</strain>
    </source>
</reference>
<comment type="subcellular location">
    <subcellularLocation>
        <location evidence="1">Membrane</location>
        <topology evidence="1">Lipid-anchor</topology>
        <topology evidence="1">GPI-anchor</topology>
    </subcellularLocation>
</comment>
<keyword evidence="8" id="KW-0449">Lipoprotein</keyword>
<keyword evidence="5 9" id="KW-1133">Transmembrane helix</keyword>
<feature type="transmembrane region" description="Helical" evidence="9">
    <location>
        <begin position="135"/>
        <end position="155"/>
    </location>
</feature>
<evidence type="ECO:0000256" key="3">
    <source>
        <dbReference type="ARBA" id="ARBA00022692"/>
    </source>
</evidence>
<evidence type="ECO:0000256" key="2">
    <source>
        <dbReference type="ARBA" id="ARBA00022622"/>
    </source>
</evidence>
<comment type="caution">
    <text evidence="10">The sequence shown here is derived from an EMBL/GenBank/DDBJ whole genome shotgun (WGS) entry which is preliminary data.</text>
</comment>
<evidence type="ECO:0000256" key="6">
    <source>
        <dbReference type="ARBA" id="ARBA00023136"/>
    </source>
</evidence>
<evidence type="ECO:0000313" key="11">
    <source>
        <dbReference type="Proteomes" id="UP001162162"/>
    </source>
</evidence>